<feature type="domain" description="Kinetochore protein Sos7 coiled-coil" evidence="2">
    <location>
        <begin position="74"/>
        <end position="144"/>
    </location>
</feature>
<dbReference type="GO" id="GO:0051315">
    <property type="term" value="P:attachment of mitotic spindle microtubules to kinetochore"/>
    <property type="evidence" value="ECO:0007669"/>
    <property type="project" value="TreeGrafter"/>
</dbReference>
<dbReference type="GO" id="GO:0034501">
    <property type="term" value="P:protein localization to kinetochore"/>
    <property type="evidence" value="ECO:0007669"/>
    <property type="project" value="InterPro"/>
</dbReference>
<dbReference type="Proteomes" id="UP000007148">
    <property type="component" value="Unassembled WGS sequence"/>
</dbReference>
<dbReference type="AlphaFoldDB" id="G4T7P5"/>
<dbReference type="InterPro" id="IPR037475">
    <property type="entry name" value="Sos7"/>
</dbReference>
<dbReference type="PANTHER" id="PTHR37329">
    <property type="entry name" value="KINETOCHORE PROTEIN SOS7"/>
    <property type="match status" value="1"/>
</dbReference>
<dbReference type="Pfam" id="PF20882">
    <property type="entry name" value="Sos7"/>
    <property type="match status" value="1"/>
</dbReference>
<dbReference type="GO" id="GO:0000776">
    <property type="term" value="C:kinetochore"/>
    <property type="evidence" value="ECO:0007669"/>
    <property type="project" value="InterPro"/>
</dbReference>
<dbReference type="STRING" id="1109443.G4T7P5"/>
<feature type="coiled-coil region" evidence="1">
    <location>
        <begin position="106"/>
        <end position="175"/>
    </location>
</feature>
<sequence length="320" mass="36498">MAAAPETRPQIEDSSVERMRALATRALQTPFSLSHTKEEFREEAGQISNIVENANPEDPRMLAIEVEAHKQYATKLKLKYQEKTAKLKLSSLLCQDEPPDLSPEAMEELRTEEAAAKERLKQKKEVLNDAYDRMRVLIPEWQKQHSEMVTKAERTEKMAREIQAAKLELAQLRARHPEPRMTIDEASAIYDQQTDRNIALTEQRDALVEMAASQKARTEAEADRLRSLREDVMKKEREADRIQQKAKLKGQGALVPDWLASYSEFLKSQTSISSIHQETDNELRLSLRPPGFTQPAVLSVVFDPTTYTLATAQVMIPLFL</sequence>
<dbReference type="HOGENOM" id="CLU_869093_0_0_1"/>
<evidence type="ECO:0000313" key="3">
    <source>
        <dbReference type="EMBL" id="CCA67318.1"/>
    </source>
</evidence>
<keyword evidence="1" id="KW-0175">Coiled coil</keyword>
<feature type="coiled-coil region" evidence="1">
    <location>
        <begin position="208"/>
        <end position="245"/>
    </location>
</feature>
<organism evidence="3 4">
    <name type="scientific">Serendipita indica (strain DSM 11827)</name>
    <name type="common">Root endophyte fungus</name>
    <name type="synonym">Piriformospora indica</name>
    <dbReference type="NCBI Taxonomy" id="1109443"/>
    <lineage>
        <taxon>Eukaryota</taxon>
        <taxon>Fungi</taxon>
        <taxon>Dikarya</taxon>
        <taxon>Basidiomycota</taxon>
        <taxon>Agaricomycotina</taxon>
        <taxon>Agaricomycetes</taxon>
        <taxon>Sebacinales</taxon>
        <taxon>Serendipitaceae</taxon>
        <taxon>Serendipita</taxon>
    </lineage>
</organism>
<dbReference type="PANTHER" id="PTHR37329:SF1">
    <property type="entry name" value="KINETOCHORE PROTEIN SOS7"/>
    <property type="match status" value="1"/>
</dbReference>
<accession>G4T7P5</accession>
<dbReference type="InParanoid" id="G4T7P5"/>
<dbReference type="OrthoDB" id="18959at2759"/>
<dbReference type="EMBL" id="CAFZ01000012">
    <property type="protein sequence ID" value="CCA67318.1"/>
    <property type="molecule type" value="Genomic_DNA"/>
</dbReference>
<dbReference type="InterPro" id="IPR048781">
    <property type="entry name" value="Sos7_CC"/>
</dbReference>
<proteinExistence type="predicted"/>
<comment type="caution">
    <text evidence="3">The sequence shown here is derived from an EMBL/GenBank/DDBJ whole genome shotgun (WGS) entry which is preliminary data.</text>
</comment>
<keyword evidence="4" id="KW-1185">Reference proteome</keyword>
<evidence type="ECO:0000256" key="1">
    <source>
        <dbReference type="SAM" id="Coils"/>
    </source>
</evidence>
<evidence type="ECO:0000259" key="2">
    <source>
        <dbReference type="Pfam" id="PF20882"/>
    </source>
</evidence>
<gene>
    <name evidence="3" type="ORF">PIIN_01149</name>
</gene>
<protein>
    <recommendedName>
        <fullName evidence="2">Kinetochore protein Sos7 coiled-coil domain-containing protein</fullName>
    </recommendedName>
</protein>
<name>G4T7P5_SERID</name>
<dbReference type="eggNOG" id="ENOG502S6XI">
    <property type="taxonomic scope" value="Eukaryota"/>
</dbReference>
<reference evidence="3 4" key="1">
    <citation type="journal article" date="2011" name="PLoS Pathog.">
        <title>Endophytic Life Strategies Decoded by Genome and Transcriptome Analyses of the Mutualistic Root Symbiont Piriformospora indica.</title>
        <authorList>
            <person name="Zuccaro A."/>
            <person name="Lahrmann U."/>
            <person name="Guldener U."/>
            <person name="Langen G."/>
            <person name="Pfiffi S."/>
            <person name="Biedenkopf D."/>
            <person name="Wong P."/>
            <person name="Samans B."/>
            <person name="Grimm C."/>
            <person name="Basiewicz M."/>
            <person name="Murat C."/>
            <person name="Martin F."/>
            <person name="Kogel K.H."/>
        </authorList>
    </citation>
    <scope>NUCLEOTIDE SEQUENCE [LARGE SCALE GENOMIC DNA]</scope>
    <source>
        <strain evidence="3 4">DSM 11827</strain>
    </source>
</reference>
<evidence type="ECO:0000313" key="4">
    <source>
        <dbReference type="Proteomes" id="UP000007148"/>
    </source>
</evidence>